<feature type="transmembrane region" description="Helical" evidence="6">
    <location>
        <begin position="152"/>
        <end position="168"/>
    </location>
</feature>
<keyword evidence="3 6" id="KW-0812">Transmembrane</keyword>
<feature type="transmembrane region" description="Helical" evidence="6">
    <location>
        <begin position="68"/>
        <end position="87"/>
    </location>
</feature>
<feature type="domain" description="EamA" evidence="8">
    <location>
        <begin position="151"/>
        <end position="289"/>
    </location>
</feature>
<protein>
    <submittedName>
        <fullName evidence="9">DMT family transporter</fullName>
    </submittedName>
</protein>
<keyword evidence="7" id="KW-0732">Signal</keyword>
<dbReference type="PANTHER" id="PTHR42920">
    <property type="entry name" value="OS03G0707200 PROTEIN-RELATED"/>
    <property type="match status" value="1"/>
</dbReference>
<evidence type="ECO:0000313" key="9">
    <source>
        <dbReference type="EMBL" id="MCM5680203.1"/>
    </source>
</evidence>
<feature type="transmembrane region" description="Helical" evidence="6">
    <location>
        <begin position="216"/>
        <end position="236"/>
    </location>
</feature>
<dbReference type="SUPFAM" id="SSF103481">
    <property type="entry name" value="Multidrug resistance efflux transporter EmrE"/>
    <property type="match status" value="2"/>
</dbReference>
<dbReference type="Gene3D" id="1.10.3730.20">
    <property type="match status" value="2"/>
</dbReference>
<feature type="transmembrane region" description="Helical" evidence="6">
    <location>
        <begin position="39"/>
        <end position="56"/>
    </location>
</feature>
<keyword evidence="2" id="KW-1003">Cell membrane</keyword>
<dbReference type="Proteomes" id="UP001165541">
    <property type="component" value="Unassembled WGS sequence"/>
</dbReference>
<evidence type="ECO:0000256" key="4">
    <source>
        <dbReference type="ARBA" id="ARBA00022989"/>
    </source>
</evidence>
<keyword evidence="5 6" id="KW-0472">Membrane</keyword>
<evidence type="ECO:0000313" key="10">
    <source>
        <dbReference type="Proteomes" id="UP001165541"/>
    </source>
</evidence>
<evidence type="ECO:0000256" key="1">
    <source>
        <dbReference type="ARBA" id="ARBA00004651"/>
    </source>
</evidence>
<feature type="transmembrane region" description="Helical" evidence="6">
    <location>
        <begin position="123"/>
        <end position="140"/>
    </location>
</feature>
<feature type="transmembrane region" description="Helical" evidence="6">
    <location>
        <begin position="272"/>
        <end position="290"/>
    </location>
</feature>
<proteinExistence type="predicted"/>
<dbReference type="InterPro" id="IPR037185">
    <property type="entry name" value="EmrE-like"/>
</dbReference>
<dbReference type="InterPro" id="IPR000620">
    <property type="entry name" value="EamA_dom"/>
</dbReference>
<sequence length="302" mass="30679">MSPLSAAALVALSAASFGAMAIFARHAYAEGVDLYGILLPRFVIAALVLWAVARLLRTPWPGRARVPGLALMGAGYVAQSLCFFAALNYIPAGMVALLLYLYPLFVVLLSWAVGHERLGARKLLALAICSAGTVMTLGWADVGAQASLDWRGVALAIGAAAVYALYIVGGSRATRGVEPLAATATILGSSALLLALIVGARLALGAPVAFAHGASAWSAVLAIALVSTVVAVLFFVVGLRHLGASKTALISTLEPVVTVALAAVFLSEHLGGWQLAGGALVLAGALLLALEPAAASPQQLPA</sequence>
<keyword evidence="4 6" id="KW-1133">Transmembrane helix</keyword>
<feature type="domain" description="EamA" evidence="8">
    <location>
        <begin position="6"/>
        <end position="137"/>
    </location>
</feature>
<dbReference type="RefSeq" id="WP_251778616.1">
    <property type="nucleotide sequence ID" value="NZ_JAMKFE010000006.1"/>
</dbReference>
<accession>A0ABT0YNH4</accession>
<evidence type="ECO:0000256" key="7">
    <source>
        <dbReference type="SAM" id="SignalP"/>
    </source>
</evidence>
<comment type="subcellular location">
    <subcellularLocation>
        <location evidence="1">Cell membrane</location>
        <topology evidence="1">Multi-pass membrane protein</topology>
    </subcellularLocation>
</comment>
<organism evidence="9 10">
    <name type="scientific">Caldimonas mangrovi</name>
    <dbReference type="NCBI Taxonomy" id="2944811"/>
    <lineage>
        <taxon>Bacteria</taxon>
        <taxon>Pseudomonadati</taxon>
        <taxon>Pseudomonadota</taxon>
        <taxon>Betaproteobacteria</taxon>
        <taxon>Burkholderiales</taxon>
        <taxon>Sphaerotilaceae</taxon>
        <taxon>Caldimonas</taxon>
    </lineage>
</organism>
<feature type="transmembrane region" description="Helical" evidence="6">
    <location>
        <begin position="93"/>
        <end position="111"/>
    </location>
</feature>
<feature type="signal peptide" evidence="7">
    <location>
        <begin position="1"/>
        <end position="21"/>
    </location>
</feature>
<comment type="caution">
    <text evidence="9">The sequence shown here is derived from an EMBL/GenBank/DDBJ whole genome shotgun (WGS) entry which is preliminary data.</text>
</comment>
<dbReference type="Pfam" id="PF00892">
    <property type="entry name" value="EamA"/>
    <property type="match status" value="2"/>
</dbReference>
<evidence type="ECO:0000256" key="2">
    <source>
        <dbReference type="ARBA" id="ARBA00022475"/>
    </source>
</evidence>
<feature type="chain" id="PRO_5046467171" evidence="7">
    <location>
        <begin position="22"/>
        <end position="302"/>
    </location>
</feature>
<reference evidence="9" key="1">
    <citation type="submission" date="2022-05" db="EMBL/GenBank/DDBJ databases">
        <title>Schlegelella sp. nov., isolated from mangrove soil.</title>
        <authorList>
            <person name="Liu Y."/>
            <person name="Ge X."/>
            <person name="Liu W."/>
        </authorList>
    </citation>
    <scope>NUCLEOTIDE SEQUENCE</scope>
    <source>
        <strain evidence="9">S2-27</strain>
    </source>
</reference>
<evidence type="ECO:0000259" key="8">
    <source>
        <dbReference type="Pfam" id="PF00892"/>
    </source>
</evidence>
<name>A0ABT0YNH4_9BURK</name>
<evidence type="ECO:0000256" key="3">
    <source>
        <dbReference type="ARBA" id="ARBA00022692"/>
    </source>
</evidence>
<feature type="transmembrane region" description="Helical" evidence="6">
    <location>
        <begin position="180"/>
        <end position="204"/>
    </location>
</feature>
<feature type="transmembrane region" description="Helical" evidence="6">
    <location>
        <begin position="248"/>
        <end position="266"/>
    </location>
</feature>
<gene>
    <name evidence="9" type="ORF">M8A51_11740</name>
</gene>
<dbReference type="PANTHER" id="PTHR42920:SF5">
    <property type="entry name" value="EAMA DOMAIN-CONTAINING PROTEIN"/>
    <property type="match status" value="1"/>
</dbReference>
<keyword evidence="10" id="KW-1185">Reference proteome</keyword>
<dbReference type="InterPro" id="IPR051258">
    <property type="entry name" value="Diverse_Substrate_Transporter"/>
</dbReference>
<evidence type="ECO:0000256" key="6">
    <source>
        <dbReference type="SAM" id="Phobius"/>
    </source>
</evidence>
<dbReference type="EMBL" id="JAMKFE010000006">
    <property type="protein sequence ID" value="MCM5680203.1"/>
    <property type="molecule type" value="Genomic_DNA"/>
</dbReference>
<evidence type="ECO:0000256" key="5">
    <source>
        <dbReference type="ARBA" id="ARBA00023136"/>
    </source>
</evidence>